<dbReference type="Gene3D" id="3.30.70.1220">
    <property type="entry name" value="TFB5-like"/>
    <property type="match status" value="1"/>
</dbReference>
<keyword evidence="7 8" id="KW-0539">Nucleus</keyword>
<proteinExistence type="inferred from homology"/>
<dbReference type="SMART" id="SM01395">
    <property type="entry name" value="Tbf5"/>
    <property type="match status" value="1"/>
</dbReference>
<keyword evidence="6 8" id="KW-0234">DNA repair</keyword>
<comment type="subunit">
    <text evidence="8">Component of the 7-subunit TFIIH core complex.</text>
</comment>
<dbReference type="PANTHER" id="PTHR28580">
    <property type="entry name" value="GENERAL TRANSCRIPTION FACTOR IIH SUBUNIT 5"/>
    <property type="match status" value="1"/>
</dbReference>
<evidence type="ECO:0000256" key="7">
    <source>
        <dbReference type="ARBA" id="ARBA00023242"/>
    </source>
</evidence>
<dbReference type="OrthoDB" id="354at2759"/>
<evidence type="ECO:0000256" key="5">
    <source>
        <dbReference type="ARBA" id="ARBA00023163"/>
    </source>
</evidence>
<dbReference type="GeneID" id="5005321"/>
<evidence type="ECO:0000313" key="9">
    <source>
        <dbReference type="EMBL" id="ABO99746.1"/>
    </source>
</evidence>
<comment type="function">
    <text evidence="8">In NER, TFIIH acts by opening DNA around the lesion to allow the excision of the damaged oligonucleotide and its replacement by a new DNA fragment. In transcription, TFIIH has an essential role in transcription initiation. When the pre-initiation complex (PIC) has been established, TFIIH is required for promoter opening and promoter escape.</text>
</comment>
<name>A4S7H4_OSTLU</name>
<dbReference type="SUPFAM" id="SSF142897">
    <property type="entry name" value="TFB5-like"/>
    <property type="match status" value="1"/>
</dbReference>
<keyword evidence="5 8" id="KW-0804">Transcription</keyword>
<dbReference type="STRING" id="436017.A4S7H4"/>
<dbReference type="GO" id="GO:0006367">
    <property type="term" value="P:transcription initiation at RNA polymerase II promoter"/>
    <property type="evidence" value="ECO:0007669"/>
    <property type="project" value="UniProtKB-UniRule"/>
</dbReference>
<dbReference type="EMBL" id="CP000594">
    <property type="protein sequence ID" value="ABO99746.1"/>
    <property type="molecule type" value="Genomic_DNA"/>
</dbReference>
<keyword evidence="4 8" id="KW-0805">Transcription regulation</keyword>
<dbReference type="GO" id="GO:0000439">
    <property type="term" value="C:transcription factor TFIIH core complex"/>
    <property type="evidence" value="ECO:0007669"/>
    <property type="project" value="UniProtKB-UniRule"/>
</dbReference>
<evidence type="ECO:0000256" key="4">
    <source>
        <dbReference type="ARBA" id="ARBA00023015"/>
    </source>
</evidence>
<dbReference type="OMA" id="DFREQNT"/>
<dbReference type="Pfam" id="PF06331">
    <property type="entry name" value="Tfb5"/>
    <property type="match status" value="1"/>
</dbReference>
<keyword evidence="10" id="KW-1185">Reference proteome</keyword>
<comment type="subcellular location">
    <subcellularLocation>
        <location evidence="1 8">Nucleus</location>
    </subcellularLocation>
</comment>
<sequence length="75" mass="8264">MVSAVHGVMITADVPIKQYILHLNDVAPAERKFVVVDLDARRVLVQPDAVDAIHREIEAFQQSTQYVAPLASAKP</sequence>
<protein>
    <recommendedName>
        <fullName evidence="8">General transcription and DNA repair factor IIH subunit TFB5</fullName>
    </recommendedName>
</protein>
<keyword evidence="3 8" id="KW-0227">DNA damage</keyword>
<evidence type="ECO:0000256" key="2">
    <source>
        <dbReference type="ARBA" id="ARBA00007470"/>
    </source>
</evidence>
<evidence type="ECO:0000256" key="6">
    <source>
        <dbReference type="ARBA" id="ARBA00023204"/>
    </source>
</evidence>
<gene>
    <name evidence="9" type="ORF">OSTLU_27487</name>
</gene>
<dbReference type="GO" id="GO:0005675">
    <property type="term" value="C:transcription factor TFIIH holo complex"/>
    <property type="evidence" value="ECO:0007669"/>
    <property type="project" value="TreeGrafter"/>
</dbReference>
<dbReference type="eggNOG" id="KOG3451">
    <property type="taxonomic scope" value="Eukaryota"/>
</dbReference>
<accession>A4S7H4</accession>
<evidence type="ECO:0000313" key="10">
    <source>
        <dbReference type="Proteomes" id="UP000001568"/>
    </source>
</evidence>
<evidence type="ECO:0000256" key="8">
    <source>
        <dbReference type="RuleBase" id="RU368032"/>
    </source>
</evidence>
<dbReference type="InterPro" id="IPR035935">
    <property type="entry name" value="TFB5-like_sf"/>
</dbReference>
<dbReference type="Gramene" id="ABO99746">
    <property type="protein sequence ID" value="ABO99746"/>
    <property type="gene ID" value="OSTLU_27487"/>
</dbReference>
<organism evidence="9 10">
    <name type="scientific">Ostreococcus lucimarinus (strain CCE9901)</name>
    <dbReference type="NCBI Taxonomy" id="436017"/>
    <lineage>
        <taxon>Eukaryota</taxon>
        <taxon>Viridiplantae</taxon>
        <taxon>Chlorophyta</taxon>
        <taxon>Mamiellophyceae</taxon>
        <taxon>Mamiellales</taxon>
        <taxon>Bathycoccaceae</taxon>
        <taxon>Ostreococcus</taxon>
    </lineage>
</organism>
<dbReference type="AlphaFoldDB" id="A4S7H4"/>
<dbReference type="InterPro" id="IPR009400">
    <property type="entry name" value="TFIIH_TTDA/Tfb5"/>
</dbReference>
<dbReference type="RefSeq" id="XP_001421453.1">
    <property type="nucleotide sequence ID" value="XM_001421416.1"/>
</dbReference>
<reference evidence="9 10" key="1">
    <citation type="journal article" date="2007" name="Proc. Natl. Acad. Sci. U.S.A.">
        <title>The tiny eukaryote Ostreococcus provides genomic insights into the paradox of plankton speciation.</title>
        <authorList>
            <person name="Palenik B."/>
            <person name="Grimwood J."/>
            <person name="Aerts A."/>
            <person name="Rouze P."/>
            <person name="Salamov A."/>
            <person name="Putnam N."/>
            <person name="Dupont C."/>
            <person name="Jorgensen R."/>
            <person name="Derelle E."/>
            <person name="Rombauts S."/>
            <person name="Zhou K."/>
            <person name="Otillar R."/>
            <person name="Merchant S.S."/>
            <person name="Podell S."/>
            <person name="Gaasterland T."/>
            <person name="Napoli C."/>
            <person name="Gendler K."/>
            <person name="Manuell A."/>
            <person name="Tai V."/>
            <person name="Vallon O."/>
            <person name="Piganeau G."/>
            <person name="Jancek S."/>
            <person name="Heijde M."/>
            <person name="Jabbari K."/>
            <person name="Bowler C."/>
            <person name="Lohr M."/>
            <person name="Robbens S."/>
            <person name="Werner G."/>
            <person name="Dubchak I."/>
            <person name="Pazour G.J."/>
            <person name="Ren Q."/>
            <person name="Paulsen I."/>
            <person name="Delwiche C."/>
            <person name="Schmutz J."/>
            <person name="Rokhsar D."/>
            <person name="Van de Peer Y."/>
            <person name="Moreau H."/>
            <person name="Grigoriev I.V."/>
        </authorList>
    </citation>
    <scope>NUCLEOTIDE SEQUENCE [LARGE SCALE GENOMIC DNA]</scope>
    <source>
        <strain evidence="9 10">CCE9901</strain>
    </source>
</reference>
<dbReference type="HOGENOM" id="CLU_166246_4_1_1"/>
<comment type="similarity">
    <text evidence="2 8">Belongs to the TFB5 family.</text>
</comment>
<evidence type="ECO:0000256" key="3">
    <source>
        <dbReference type="ARBA" id="ARBA00022763"/>
    </source>
</evidence>
<dbReference type="Proteomes" id="UP000001568">
    <property type="component" value="Chromosome 14"/>
</dbReference>
<dbReference type="KEGG" id="olu:OSTLU_27487"/>
<dbReference type="GO" id="GO:0006294">
    <property type="term" value="P:nucleotide-excision repair, preincision complex assembly"/>
    <property type="evidence" value="ECO:0007669"/>
    <property type="project" value="TreeGrafter"/>
</dbReference>
<evidence type="ECO:0000256" key="1">
    <source>
        <dbReference type="ARBA" id="ARBA00004123"/>
    </source>
</evidence>
<dbReference type="PANTHER" id="PTHR28580:SF1">
    <property type="entry name" value="GENERAL TRANSCRIPTION FACTOR IIH SUBUNIT 5"/>
    <property type="match status" value="1"/>
</dbReference>